<keyword evidence="5" id="KW-1003">Cell membrane</keyword>
<keyword evidence="12" id="KW-1185">Reference proteome</keyword>
<name>A0ABS4FNN7_9BACL</name>
<dbReference type="NCBIfam" id="TIGR02473">
    <property type="entry name" value="flagell_FliJ"/>
    <property type="match status" value="1"/>
</dbReference>
<evidence type="ECO:0000256" key="9">
    <source>
        <dbReference type="ARBA" id="ARBA00023136"/>
    </source>
</evidence>
<evidence type="ECO:0000256" key="7">
    <source>
        <dbReference type="ARBA" id="ARBA00022795"/>
    </source>
</evidence>
<evidence type="ECO:0000256" key="10">
    <source>
        <dbReference type="ARBA" id="ARBA00023225"/>
    </source>
</evidence>
<keyword evidence="4" id="KW-0813">Transport</keyword>
<dbReference type="InterPro" id="IPR012823">
    <property type="entry name" value="Flagell_FliJ"/>
</dbReference>
<keyword evidence="6" id="KW-0145">Chemotaxis</keyword>
<keyword evidence="11" id="KW-0282">Flagellum</keyword>
<comment type="caution">
    <text evidence="11">The sequence shown here is derived from an EMBL/GenBank/DDBJ whole genome shotgun (WGS) entry which is preliminary data.</text>
</comment>
<organism evidence="11 12">
    <name type="scientific">Paenibacillus turicensis</name>
    <dbReference type="NCBI Taxonomy" id="160487"/>
    <lineage>
        <taxon>Bacteria</taxon>
        <taxon>Bacillati</taxon>
        <taxon>Bacillota</taxon>
        <taxon>Bacilli</taxon>
        <taxon>Bacillales</taxon>
        <taxon>Paenibacillaceae</taxon>
        <taxon>Paenibacillus</taxon>
    </lineage>
</organism>
<evidence type="ECO:0000256" key="8">
    <source>
        <dbReference type="ARBA" id="ARBA00022927"/>
    </source>
</evidence>
<keyword evidence="11" id="KW-0969">Cilium</keyword>
<evidence type="ECO:0000256" key="5">
    <source>
        <dbReference type="ARBA" id="ARBA00022475"/>
    </source>
</evidence>
<evidence type="ECO:0000256" key="1">
    <source>
        <dbReference type="ARBA" id="ARBA00004413"/>
    </source>
</evidence>
<evidence type="ECO:0000313" key="11">
    <source>
        <dbReference type="EMBL" id="MBP1904188.1"/>
    </source>
</evidence>
<dbReference type="RefSeq" id="WP_210087856.1">
    <property type="nucleotide sequence ID" value="NZ_JAGGKG010000002.1"/>
</dbReference>
<keyword evidence="11" id="KW-0966">Cell projection</keyword>
<dbReference type="Gene3D" id="1.10.287.1700">
    <property type="match status" value="1"/>
</dbReference>
<comment type="subcellular location">
    <subcellularLocation>
        <location evidence="1">Cell membrane</location>
        <topology evidence="1">Peripheral membrane protein</topology>
        <orientation evidence="1">Cytoplasmic side</orientation>
    </subcellularLocation>
</comment>
<comment type="similarity">
    <text evidence="2">Belongs to the FliJ family.</text>
</comment>
<keyword evidence="9" id="KW-0472">Membrane</keyword>
<gene>
    <name evidence="11" type="ORF">J2Z32_000805</name>
</gene>
<dbReference type="Pfam" id="PF02050">
    <property type="entry name" value="FliJ"/>
    <property type="match status" value="1"/>
</dbReference>
<reference evidence="11 12" key="1">
    <citation type="submission" date="2021-03" db="EMBL/GenBank/DDBJ databases">
        <title>Genomic Encyclopedia of Type Strains, Phase IV (KMG-IV): sequencing the most valuable type-strain genomes for metagenomic binning, comparative biology and taxonomic classification.</title>
        <authorList>
            <person name="Goeker M."/>
        </authorList>
    </citation>
    <scope>NUCLEOTIDE SEQUENCE [LARGE SCALE GENOMIC DNA]</scope>
    <source>
        <strain evidence="11 12">DSM 14349</strain>
    </source>
</reference>
<keyword evidence="7" id="KW-1005">Bacterial flagellum biogenesis</keyword>
<sequence>MKFRYAYQKVLDLKSNEKTQAEWMFSAAVGHLHSEQQTLEQLYTEKKNTAIKIQAEMENCSSIQSLNELQYYVDYLDQCISTKLQDVFRAEQMVENKKIILNDKMLDEKVWMKSKEKAQDRFQQEMLLREQNELDEMATVRFAMRAH</sequence>
<evidence type="ECO:0000256" key="6">
    <source>
        <dbReference type="ARBA" id="ARBA00022500"/>
    </source>
</evidence>
<dbReference type="EMBL" id="JAGGKG010000002">
    <property type="protein sequence ID" value="MBP1904188.1"/>
    <property type="molecule type" value="Genomic_DNA"/>
</dbReference>
<dbReference type="Proteomes" id="UP001519272">
    <property type="component" value="Unassembled WGS sequence"/>
</dbReference>
<accession>A0ABS4FNN7</accession>
<keyword evidence="10" id="KW-1006">Bacterial flagellum protein export</keyword>
<evidence type="ECO:0000256" key="3">
    <source>
        <dbReference type="ARBA" id="ARBA00020392"/>
    </source>
</evidence>
<proteinExistence type="inferred from homology"/>
<evidence type="ECO:0000256" key="4">
    <source>
        <dbReference type="ARBA" id="ARBA00022448"/>
    </source>
</evidence>
<keyword evidence="8" id="KW-0653">Protein transport</keyword>
<dbReference type="InterPro" id="IPR053716">
    <property type="entry name" value="Flag_assembly_chemotaxis_eff"/>
</dbReference>
<evidence type="ECO:0000313" key="12">
    <source>
        <dbReference type="Proteomes" id="UP001519272"/>
    </source>
</evidence>
<evidence type="ECO:0000256" key="2">
    <source>
        <dbReference type="ARBA" id="ARBA00010004"/>
    </source>
</evidence>
<protein>
    <recommendedName>
        <fullName evidence="3">Flagellar FliJ protein</fullName>
    </recommendedName>
</protein>